<keyword evidence="6" id="KW-0325">Glycoprotein</keyword>
<feature type="disulfide bond" evidence="7">
    <location>
        <begin position="84"/>
        <end position="94"/>
    </location>
</feature>
<dbReference type="GO" id="GO:0005886">
    <property type="term" value="C:plasma membrane"/>
    <property type="evidence" value="ECO:0007669"/>
    <property type="project" value="TreeGrafter"/>
</dbReference>
<evidence type="ECO:0000256" key="6">
    <source>
        <dbReference type="ARBA" id="ARBA00023180"/>
    </source>
</evidence>
<dbReference type="EMBL" id="MKHE01000015">
    <property type="protein sequence ID" value="OWK07891.1"/>
    <property type="molecule type" value="Genomic_DNA"/>
</dbReference>
<feature type="domain" description="SRCR" evidence="9">
    <location>
        <begin position="188"/>
        <end position="288"/>
    </location>
</feature>
<comment type="caution">
    <text evidence="7">Lacks conserved residue(s) required for the propagation of feature annotation.</text>
</comment>
<dbReference type="AlphaFoldDB" id="A0A212CPF5"/>
<dbReference type="GO" id="GO:0004252">
    <property type="term" value="F:serine-type endopeptidase activity"/>
    <property type="evidence" value="ECO:0007669"/>
    <property type="project" value="TreeGrafter"/>
</dbReference>
<dbReference type="FunFam" id="3.10.250.10:FF:000006">
    <property type="entry name" value="neurotrypsin isoform X2"/>
    <property type="match status" value="2"/>
</dbReference>
<protein>
    <recommendedName>
        <fullName evidence="9">SRCR domain-containing protein</fullName>
    </recommendedName>
</protein>
<evidence type="ECO:0000256" key="2">
    <source>
        <dbReference type="ARBA" id="ARBA00022525"/>
    </source>
</evidence>
<evidence type="ECO:0000259" key="9">
    <source>
        <dbReference type="PROSITE" id="PS50287"/>
    </source>
</evidence>
<comment type="caution">
    <text evidence="10">The sequence shown here is derived from an EMBL/GenBank/DDBJ whole genome shotgun (WGS) entry which is preliminary data.</text>
</comment>
<dbReference type="InterPro" id="IPR035914">
    <property type="entry name" value="Sperma_CUB_dom_sf"/>
</dbReference>
<keyword evidence="5 7" id="KW-1015">Disulfide bond</keyword>
<feature type="disulfide bond" evidence="7">
    <location>
        <begin position="419"/>
        <end position="483"/>
    </location>
</feature>
<evidence type="ECO:0000256" key="1">
    <source>
        <dbReference type="ARBA" id="ARBA00004613"/>
    </source>
</evidence>
<feature type="domain" description="SRCR" evidence="9">
    <location>
        <begin position="744"/>
        <end position="789"/>
    </location>
</feature>
<dbReference type="PROSITE" id="PS00420">
    <property type="entry name" value="SRCR_1"/>
    <property type="match status" value="3"/>
</dbReference>
<feature type="disulfide bond" evidence="7">
    <location>
        <begin position="213"/>
        <end position="277"/>
    </location>
</feature>
<sequence>MTVTRSLSAGDWPELRLVGGSGRCSGRVEVLHRGAWGTVCDDLWDLNEAEVVCRQLGCGRAVSALGKAHFGPGSGDIFLDNLQCAGAERYLGQCAHSGWSEHNCGHHEDAGVICSGLSTASQDHVTATPAAAPPRRKWGGQDSAQDPSVLTRPAPTALRGVALVPLMPGNADFLTKAAAGKGQDEPELWLVGGSGQCSGRVEILHQGAWGTVCDDLRDLKEAGVMCWQLGCGWAIAALGKAHFGPGSGDILLDSFQRSGNDSHLGQCPGSGWSDHSCGHHEDAGVVCSDTAPSPPGAGFFRSFSSYGMVEDAGDWAPDVTPAPPGGSSSCGGVISSLSGSFSSPRFCAGTELTFHSSSNILTAVFRSNARITNTGFYALYSAIRQDERESGESLRLGDGSHRCEGRVEVSYNGTWGTVCDDSWDLTEARVVCRQLGCGEALSAPKQSHFGGGTGPIILDNVQCAGSEARLWQCPHSGWFSHNCRHHEDAGVVCSGSTDDSSAAANRLTVVFQSDAIVTNVGFSASYEALLQDENNTDAVLRLANGSQPCEGRQLPATGGKNKQEVKGLQGSEQRREVKSRISALSKAGAVASEDKSGDLQGRKVGSPILTRGGLGLRLADGASRCEGRVEVCHADTWGTVCDDSWSIEDAHVVCRELGCGQAVSALPGARFSPGVGSILLDDVNCTGSESSLAQCPHSGWFTHNCGHHEDAGVVCSDSAVAGNPATSTPGEQSHVYQPIDLPVVRLAGSRSRCEGCVEIHHHGTWETVCDDPWDLPAARVLCRQLGWQP</sequence>
<dbReference type="Proteomes" id="UP000242450">
    <property type="component" value="Chromosome 15"/>
</dbReference>
<feature type="region of interest" description="Disordered" evidence="8">
    <location>
        <begin position="549"/>
        <end position="572"/>
    </location>
</feature>
<feature type="disulfide bond" evidence="7">
    <location>
        <begin position="40"/>
        <end position="104"/>
    </location>
</feature>
<comment type="subcellular location">
    <subcellularLocation>
        <location evidence="1">Secreted</location>
    </subcellularLocation>
</comment>
<dbReference type="SUPFAM" id="SSF56487">
    <property type="entry name" value="SRCR-like"/>
    <property type="match status" value="5"/>
</dbReference>
<feature type="disulfide bond" evidence="7">
    <location>
        <begin position="226"/>
        <end position="287"/>
    </location>
</feature>
<evidence type="ECO:0000256" key="7">
    <source>
        <dbReference type="PROSITE-ProRule" id="PRU00196"/>
    </source>
</evidence>
<feature type="domain" description="SRCR" evidence="9">
    <location>
        <begin position="15"/>
        <end position="115"/>
    </location>
</feature>
<evidence type="ECO:0000313" key="10">
    <source>
        <dbReference type="EMBL" id="OWK07891.1"/>
    </source>
</evidence>
<evidence type="ECO:0000256" key="8">
    <source>
        <dbReference type="SAM" id="MobiDB-lite"/>
    </source>
</evidence>
<evidence type="ECO:0000313" key="11">
    <source>
        <dbReference type="Proteomes" id="UP000242450"/>
    </source>
</evidence>
<dbReference type="PROSITE" id="PS50287">
    <property type="entry name" value="SRCR_2"/>
    <property type="match status" value="5"/>
</dbReference>
<proteinExistence type="predicted"/>
<dbReference type="SMART" id="SM00202">
    <property type="entry name" value="SR"/>
    <property type="match status" value="4"/>
</dbReference>
<feature type="disulfide bond" evidence="7">
    <location>
        <begin position="53"/>
        <end position="114"/>
    </location>
</feature>
<feature type="domain" description="SRCR" evidence="9">
    <location>
        <begin position="394"/>
        <end position="494"/>
    </location>
</feature>
<reference evidence="10 11" key="1">
    <citation type="journal article" date="2018" name="Mol. Genet. Genomics">
        <title>The red deer Cervus elaphus genome CerEla1.0: sequencing, annotating, genes, and chromosomes.</title>
        <authorList>
            <person name="Bana N.A."/>
            <person name="Nyiri A."/>
            <person name="Nagy J."/>
            <person name="Frank K."/>
            <person name="Nagy T."/>
            <person name="Steger V."/>
            <person name="Schiller M."/>
            <person name="Lakatos P."/>
            <person name="Sugar L."/>
            <person name="Horn P."/>
            <person name="Barta E."/>
            <person name="Orosz L."/>
        </authorList>
    </citation>
    <scope>NUCLEOTIDE SEQUENCE [LARGE SCALE GENOMIC DNA]</scope>
    <source>
        <strain evidence="10">Hungarian</strain>
    </source>
</reference>
<keyword evidence="3" id="KW-0732">Signal</keyword>
<dbReference type="InterPro" id="IPR036772">
    <property type="entry name" value="SRCR-like_dom_sf"/>
</dbReference>
<keyword evidence="4" id="KW-0677">Repeat</keyword>
<organism evidence="10 11">
    <name type="scientific">Cervus elaphus hippelaphus</name>
    <name type="common">European red deer</name>
    <dbReference type="NCBI Taxonomy" id="46360"/>
    <lineage>
        <taxon>Eukaryota</taxon>
        <taxon>Metazoa</taxon>
        <taxon>Chordata</taxon>
        <taxon>Craniata</taxon>
        <taxon>Vertebrata</taxon>
        <taxon>Euteleostomi</taxon>
        <taxon>Mammalia</taxon>
        <taxon>Eutheria</taxon>
        <taxon>Laurasiatheria</taxon>
        <taxon>Artiodactyla</taxon>
        <taxon>Ruminantia</taxon>
        <taxon>Pecora</taxon>
        <taxon>Cervidae</taxon>
        <taxon>Cervinae</taxon>
        <taxon>Cervus</taxon>
    </lineage>
</organism>
<evidence type="ECO:0000256" key="5">
    <source>
        <dbReference type="ARBA" id="ARBA00023157"/>
    </source>
</evidence>
<dbReference type="OrthoDB" id="10063988at2759"/>
<dbReference type="Pfam" id="PF00530">
    <property type="entry name" value="SRCR"/>
    <property type="match status" value="5"/>
</dbReference>
<dbReference type="PANTHER" id="PTHR48071:SF15">
    <property type="entry name" value="SRCR DOMAIN-CONTAINING PROTEIN"/>
    <property type="match status" value="1"/>
</dbReference>
<dbReference type="FunFam" id="3.10.250.10:FF:000003">
    <property type="entry name" value="Deleted in malignant brain tumors 1"/>
    <property type="match status" value="2"/>
</dbReference>
<dbReference type="Gene3D" id="3.10.250.10">
    <property type="entry name" value="SRCR-like domain"/>
    <property type="match status" value="5"/>
</dbReference>
<feature type="region of interest" description="Disordered" evidence="8">
    <location>
        <begin position="126"/>
        <end position="150"/>
    </location>
</feature>
<feature type="disulfide bond" evidence="7">
    <location>
        <begin position="685"/>
        <end position="695"/>
    </location>
</feature>
<gene>
    <name evidence="10" type="ORF">Celaphus_00008761</name>
</gene>
<dbReference type="SUPFAM" id="SSF49854">
    <property type="entry name" value="Spermadhesin, CUB domain"/>
    <property type="match status" value="1"/>
</dbReference>
<keyword evidence="11" id="KW-1185">Reference proteome</keyword>
<evidence type="ECO:0000256" key="4">
    <source>
        <dbReference type="ARBA" id="ARBA00022737"/>
    </source>
</evidence>
<dbReference type="GO" id="GO:0031638">
    <property type="term" value="P:zymogen activation"/>
    <property type="evidence" value="ECO:0007669"/>
    <property type="project" value="TreeGrafter"/>
</dbReference>
<evidence type="ECO:0000256" key="3">
    <source>
        <dbReference type="ARBA" id="ARBA00022729"/>
    </source>
</evidence>
<dbReference type="InterPro" id="IPR001190">
    <property type="entry name" value="SRCR"/>
</dbReference>
<feature type="disulfide bond" evidence="7">
    <location>
        <begin position="654"/>
        <end position="715"/>
    </location>
</feature>
<keyword evidence="2" id="KW-0964">Secreted</keyword>
<name>A0A212CPF5_CEREH</name>
<feature type="disulfide bond" evidence="7">
    <location>
        <begin position="432"/>
        <end position="493"/>
    </location>
</feature>
<feature type="disulfide bond" evidence="7">
    <location>
        <begin position="463"/>
        <end position="473"/>
    </location>
</feature>
<feature type="domain" description="SRCR" evidence="9">
    <location>
        <begin position="616"/>
        <end position="716"/>
    </location>
</feature>
<feature type="disulfide bond" evidence="7">
    <location>
        <begin position="641"/>
        <end position="705"/>
    </location>
</feature>
<dbReference type="PRINTS" id="PR00258">
    <property type="entry name" value="SPERACTRCPTR"/>
</dbReference>
<accession>A0A212CPF5</accession>
<dbReference type="PANTHER" id="PTHR48071">
    <property type="entry name" value="SRCR DOMAIN-CONTAINING PROTEIN"/>
    <property type="match status" value="1"/>
</dbReference>